<dbReference type="Proteomes" id="UP000275719">
    <property type="component" value="Unassembled WGS sequence"/>
</dbReference>
<protein>
    <recommendedName>
        <fullName evidence="4">MFS transporter</fullName>
    </recommendedName>
</protein>
<dbReference type="InterPro" id="IPR036259">
    <property type="entry name" value="MFS_trans_sf"/>
</dbReference>
<keyword evidence="1" id="KW-1133">Transmembrane helix</keyword>
<reference evidence="2 3" key="1">
    <citation type="submission" date="2018-11" db="EMBL/GenBank/DDBJ databases">
        <title>Flavobacterium sp. nov., YIM 102701-2 draft genome.</title>
        <authorList>
            <person name="Li G."/>
            <person name="Jiang Y."/>
        </authorList>
    </citation>
    <scope>NUCLEOTIDE SEQUENCE [LARGE SCALE GENOMIC DNA]</scope>
    <source>
        <strain evidence="2 3">YIM 102701-2</strain>
    </source>
</reference>
<keyword evidence="3" id="KW-1185">Reference proteome</keyword>
<evidence type="ECO:0000313" key="3">
    <source>
        <dbReference type="Proteomes" id="UP000275719"/>
    </source>
</evidence>
<name>A0A3P3W7Y7_9FLAO</name>
<dbReference type="SUPFAM" id="SSF103473">
    <property type="entry name" value="MFS general substrate transporter"/>
    <property type="match status" value="1"/>
</dbReference>
<evidence type="ECO:0000313" key="2">
    <source>
        <dbReference type="EMBL" id="RRJ89719.1"/>
    </source>
</evidence>
<evidence type="ECO:0000256" key="1">
    <source>
        <dbReference type="SAM" id="Phobius"/>
    </source>
</evidence>
<dbReference type="AlphaFoldDB" id="A0A3P3W7Y7"/>
<dbReference type="EMBL" id="RQVQ01000023">
    <property type="protein sequence ID" value="RRJ89719.1"/>
    <property type="molecule type" value="Genomic_DNA"/>
</dbReference>
<gene>
    <name evidence="2" type="ORF">EG240_10995</name>
</gene>
<evidence type="ECO:0008006" key="4">
    <source>
        <dbReference type="Google" id="ProtNLM"/>
    </source>
</evidence>
<sequence>MVSSVSYLGFLLGPPLIGYIAEIFSLRYSYGLFAFFGLLMFVMTSKLKIFQETTD</sequence>
<organism evidence="2 3">
    <name type="scientific">Paenimyroides tangerinum</name>
    <dbReference type="NCBI Taxonomy" id="2488728"/>
    <lineage>
        <taxon>Bacteria</taxon>
        <taxon>Pseudomonadati</taxon>
        <taxon>Bacteroidota</taxon>
        <taxon>Flavobacteriia</taxon>
        <taxon>Flavobacteriales</taxon>
        <taxon>Flavobacteriaceae</taxon>
        <taxon>Paenimyroides</taxon>
    </lineage>
</organism>
<accession>A0A3P3W7Y7</accession>
<proteinExistence type="predicted"/>
<keyword evidence="1" id="KW-0812">Transmembrane</keyword>
<comment type="caution">
    <text evidence="2">The sequence shown here is derived from an EMBL/GenBank/DDBJ whole genome shotgun (WGS) entry which is preliminary data.</text>
</comment>
<feature type="transmembrane region" description="Helical" evidence="1">
    <location>
        <begin position="16"/>
        <end position="42"/>
    </location>
</feature>
<dbReference type="Gene3D" id="1.20.1250.20">
    <property type="entry name" value="MFS general substrate transporter like domains"/>
    <property type="match status" value="1"/>
</dbReference>
<keyword evidence="1" id="KW-0472">Membrane</keyword>